<dbReference type="Proteomes" id="UP000030748">
    <property type="component" value="Unassembled WGS sequence"/>
</dbReference>
<evidence type="ECO:0000256" key="1">
    <source>
        <dbReference type="SAM" id="Phobius"/>
    </source>
</evidence>
<accession>A0A022QHG3</accession>
<gene>
    <name evidence="2" type="ORF">MIMGU_mgv1a014757mg</name>
</gene>
<name>A0A022QHG3_ERYGU</name>
<keyword evidence="1" id="KW-1133">Transmembrane helix</keyword>
<keyword evidence="1" id="KW-0812">Transmembrane</keyword>
<sequence>MPSSDHLVRRQYDATIAILLFLPFRYNIYKILRPPPQCRRHRRNEVEAAGEIDKEEEMDAEADALWLNTGRASDPESLLAFESLFRAAKIPRLLRFGSELKFGWVGEGEELAERVVKISCSESSSGGGVVEEEEEDGGCNIPKNLSADGGLRCWRKRIAAPTSGSIAVVCVILFVCLCV</sequence>
<organism evidence="2 3">
    <name type="scientific">Erythranthe guttata</name>
    <name type="common">Yellow monkey flower</name>
    <name type="synonym">Mimulus guttatus</name>
    <dbReference type="NCBI Taxonomy" id="4155"/>
    <lineage>
        <taxon>Eukaryota</taxon>
        <taxon>Viridiplantae</taxon>
        <taxon>Streptophyta</taxon>
        <taxon>Embryophyta</taxon>
        <taxon>Tracheophyta</taxon>
        <taxon>Spermatophyta</taxon>
        <taxon>Magnoliopsida</taxon>
        <taxon>eudicotyledons</taxon>
        <taxon>Gunneridae</taxon>
        <taxon>Pentapetalae</taxon>
        <taxon>asterids</taxon>
        <taxon>lamiids</taxon>
        <taxon>Lamiales</taxon>
        <taxon>Phrymaceae</taxon>
        <taxon>Erythranthe</taxon>
    </lineage>
</organism>
<keyword evidence="1" id="KW-0472">Membrane</keyword>
<feature type="transmembrane region" description="Helical" evidence="1">
    <location>
        <begin position="158"/>
        <end position="177"/>
    </location>
</feature>
<proteinExistence type="predicted"/>
<evidence type="ECO:0000313" key="2">
    <source>
        <dbReference type="EMBL" id="EYU26723.1"/>
    </source>
</evidence>
<protein>
    <submittedName>
        <fullName evidence="2">Uncharacterized protein</fullName>
    </submittedName>
</protein>
<keyword evidence="3" id="KW-1185">Reference proteome</keyword>
<evidence type="ECO:0000313" key="3">
    <source>
        <dbReference type="Proteomes" id="UP000030748"/>
    </source>
</evidence>
<dbReference type="AlphaFoldDB" id="A0A022QHG3"/>
<reference evidence="2 3" key="1">
    <citation type="journal article" date="2013" name="Proc. Natl. Acad. Sci. U.S.A.">
        <title>Fine-scale variation in meiotic recombination in Mimulus inferred from population shotgun sequencing.</title>
        <authorList>
            <person name="Hellsten U."/>
            <person name="Wright K.M."/>
            <person name="Jenkins J."/>
            <person name="Shu S."/>
            <person name="Yuan Y."/>
            <person name="Wessler S.R."/>
            <person name="Schmutz J."/>
            <person name="Willis J.H."/>
            <person name="Rokhsar D.S."/>
        </authorList>
    </citation>
    <scope>NUCLEOTIDE SEQUENCE [LARGE SCALE GENOMIC DNA]</scope>
    <source>
        <strain evidence="3">cv. DUN x IM62</strain>
    </source>
</reference>
<dbReference type="EMBL" id="KI631651">
    <property type="protein sequence ID" value="EYU26723.1"/>
    <property type="molecule type" value="Genomic_DNA"/>
</dbReference>